<comment type="caution">
    <text evidence="1">The sequence shown here is derived from an EMBL/GenBank/DDBJ whole genome shotgun (WGS) entry which is preliminary data.</text>
</comment>
<sequence length="137" mass="15537">MTKAIPFYEKRIKSVLLQIGIAESTLLKTHDKVDSSTEFDLFFELDGKTYGIGAKRTLRERYKQFIKTAQMSAIDVMIEVTLGTDLTIEKANAIVNHGIYLFIADEIYHSNVDWQHMANIYSCKDLTLATLQALAKS</sequence>
<evidence type="ECO:0000313" key="2">
    <source>
        <dbReference type="Proteomes" id="UP000092508"/>
    </source>
</evidence>
<dbReference type="RefSeq" id="WP_067235310.1">
    <property type="nucleotide sequence ID" value="NZ_LZMZ01000009.1"/>
</dbReference>
<dbReference type="Gene3D" id="3.40.91.80">
    <property type="match status" value="1"/>
</dbReference>
<evidence type="ECO:0008006" key="3">
    <source>
        <dbReference type="Google" id="ProtNLM"/>
    </source>
</evidence>
<proteinExistence type="predicted"/>
<dbReference type="EMBL" id="LZMZ01000009">
    <property type="protein sequence ID" value="OBX79892.1"/>
    <property type="molecule type" value="Genomic_DNA"/>
</dbReference>
<gene>
    <name evidence="1" type="ORF">A9308_04525</name>
</gene>
<evidence type="ECO:0000313" key="1">
    <source>
        <dbReference type="EMBL" id="OBX79892.1"/>
    </source>
</evidence>
<organism evidence="1 2">
    <name type="scientific">Faucicola atlantae</name>
    <dbReference type="NCBI Taxonomy" id="34059"/>
    <lineage>
        <taxon>Bacteria</taxon>
        <taxon>Pseudomonadati</taxon>
        <taxon>Pseudomonadota</taxon>
        <taxon>Gammaproteobacteria</taxon>
        <taxon>Moraxellales</taxon>
        <taxon>Moraxellaceae</taxon>
        <taxon>Faucicola</taxon>
    </lineage>
</organism>
<protein>
    <recommendedName>
        <fullName evidence="3">Restriction endonuclease type IV Mrr domain-containing protein</fullName>
    </recommendedName>
</protein>
<dbReference type="Proteomes" id="UP000092508">
    <property type="component" value="Unassembled WGS sequence"/>
</dbReference>
<name>A0A1B8QE21_9GAMM</name>
<accession>A0A1B8QE21</accession>
<dbReference type="AlphaFoldDB" id="A0A1B8QE21"/>
<reference evidence="1 2" key="1">
    <citation type="submission" date="2016-06" db="EMBL/GenBank/DDBJ databases">
        <title>Draft genome of Moraxella atlantae CCUG 66109.</title>
        <authorList>
            <person name="Salva-Serra F."/>
            <person name="Engstrom-Jakobsson H."/>
            <person name="Thorell K."/>
            <person name="Gonzales-Siles L."/>
            <person name="Karlsson R."/>
            <person name="Boulund F."/>
            <person name="Engstrand L."/>
            <person name="Kristiansson E."/>
            <person name="Moore E."/>
        </authorList>
    </citation>
    <scope>NUCLEOTIDE SEQUENCE [LARGE SCALE GENOMIC DNA]</scope>
    <source>
        <strain evidence="1 2">CCUG 66109</strain>
    </source>
</reference>
<dbReference type="OrthoDB" id="5368657at2"/>
<dbReference type="InterPro" id="IPR038365">
    <property type="entry name" value="EcoRII_C_sf"/>
</dbReference>